<reference evidence="1 2" key="1">
    <citation type="submission" date="2018-11" db="EMBL/GenBank/DDBJ databases">
        <authorList>
            <consortium name="Pathogen Informatics"/>
        </authorList>
    </citation>
    <scope>NUCLEOTIDE SEQUENCE [LARGE SCALE GENOMIC DNA]</scope>
</reference>
<keyword evidence="2" id="KW-1185">Reference proteome</keyword>
<dbReference type="EMBL" id="UYRU01054392">
    <property type="protein sequence ID" value="VDN12645.1"/>
    <property type="molecule type" value="Genomic_DNA"/>
</dbReference>
<dbReference type="AlphaFoldDB" id="A0A3P7L5E9"/>
<evidence type="ECO:0000313" key="1">
    <source>
        <dbReference type="EMBL" id="VDN12645.1"/>
    </source>
</evidence>
<protein>
    <submittedName>
        <fullName evidence="1">Uncharacterized protein</fullName>
    </submittedName>
</protein>
<evidence type="ECO:0000313" key="2">
    <source>
        <dbReference type="Proteomes" id="UP000281553"/>
    </source>
</evidence>
<name>A0A3P7L5E9_DIBLA</name>
<dbReference type="OrthoDB" id="6274071at2759"/>
<organism evidence="1 2">
    <name type="scientific">Dibothriocephalus latus</name>
    <name type="common">Fish tapeworm</name>
    <name type="synonym">Diphyllobothrium latum</name>
    <dbReference type="NCBI Taxonomy" id="60516"/>
    <lineage>
        <taxon>Eukaryota</taxon>
        <taxon>Metazoa</taxon>
        <taxon>Spiralia</taxon>
        <taxon>Lophotrochozoa</taxon>
        <taxon>Platyhelminthes</taxon>
        <taxon>Cestoda</taxon>
        <taxon>Eucestoda</taxon>
        <taxon>Diphyllobothriidea</taxon>
        <taxon>Diphyllobothriidae</taxon>
        <taxon>Dibothriocephalus</taxon>
    </lineage>
</organism>
<proteinExistence type="predicted"/>
<gene>
    <name evidence="1" type="ORF">DILT_LOCUS8476</name>
</gene>
<dbReference type="Proteomes" id="UP000281553">
    <property type="component" value="Unassembled WGS sequence"/>
</dbReference>
<sequence>MGGSPLDKQLVIYKKLDCEQHACQEFPAIVEEQLHILSKPITIYEREIEQIKIYSNGFIALGNHSTLVPKQYPAGTVETGQRLGSLGGDFIGVFTTVNHCSTGGRISIRYDLYLLICKKCVFFSNLYTMELA</sequence>
<accession>A0A3P7L5E9</accession>